<protein>
    <recommendedName>
        <fullName evidence="4 10">L-aspartate oxidase</fullName>
        <ecNumber evidence="4 10">1.4.3.16</ecNumber>
    </recommendedName>
</protein>
<dbReference type="InterPro" id="IPR036188">
    <property type="entry name" value="FAD/NAD-bd_sf"/>
</dbReference>
<evidence type="ECO:0000259" key="13">
    <source>
        <dbReference type="Pfam" id="PF00890"/>
    </source>
</evidence>
<dbReference type="PATRIC" id="fig|380242.3.peg.3249"/>
<gene>
    <name evidence="15" type="ORF">BROFUL_02621</name>
</gene>
<evidence type="ECO:0000256" key="3">
    <source>
        <dbReference type="ARBA" id="ARBA00008562"/>
    </source>
</evidence>
<comment type="function">
    <text evidence="12">Catalyzes the oxidation of L-aspartate to iminoaspartate.</text>
</comment>
<evidence type="ECO:0000256" key="1">
    <source>
        <dbReference type="ARBA" id="ARBA00001974"/>
    </source>
</evidence>
<evidence type="ECO:0000313" key="16">
    <source>
        <dbReference type="Proteomes" id="UP000034954"/>
    </source>
</evidence>
<dbReference type="Gene3D" id="3.50.50.60">
    <property type="entry name" value="FAD/NAD(P)-binding domain"/>
    <property type="match status" value="1"/>
</dbReference>
<dbReference type="PRINTS" id="PR00368">
    <property type="entry name" value="FADPNR"/>
</dbReference>
<feature type="domain" description="Fumarate reductase/succinate dehydrogenase flavoprotein-like C-terminal" evidence="14">
    <location>
        <begin position="464"/>
        <end position="553"/>
    </location>
</feature>
<proteinExistence type="inferred from homology"/>
<dbReference type="SUPFAM" id="SSF56425">
    <property type="entry name" value="Succinate dehydrogenase/fumarate reductase flavoprotein, catalytic domain"/>
    <property type="match status" value="1"/>
</dbReference>
<dbReference type="SUPFAM" id="SSF51905">
    <property type="entry name" value="FAD/NAD(P)-binding domain"/>
    <property type="match status" value="1"/>
</dbReference>
<dbReference type="EC" id="1.4.3.16" evidence="4 10"/>
<dbReference type="FunFam" id="3.90.700.10:FF:000002">
    <property type="entry name" value="L-aspartate oxidase"/>
    <property type="match status" value="1"/>
</dbReference>
<dbReference type="Proteomes" id="UP000034954">
    <property type="component" value="Unassembled WGS sequence"/>
</dbReference>
<comment type="pathway">
    <text evidence="2 12">Cofactor biosynthesis; NAD(+) biosynthesis; iminoaspartate from L-aspartate (oxidase route): step 1/1.</text>
</comment>
<dbReference type="Pfam" id="PF00890">
    <property type="entry name" value="FAD_binding_2"/>
    <property type="match status" value="1"/>
</dbReference>
<evidence type="ECO:0000256" key="2">
    <source>
        <dbReference type="ARBA" id="ARBA00004950"/>
    </source>
</evidence>
<feature type="active site" description="Proton acceptor" evidence="11">
    <location>
        <position position="312"/>
    </location>
</feature>
<dbReference type="AlphaFoldDB" id="A0A0M2UST6"/>
<dbReference type="Gene3D" id="1.20.58.100">
    <property type="entry name" value="Fumarate reductase/succinate dehydrogenase flavoprotein-like, C-terminal domain"/>
    <property type="match status" value="1"/>
</dbReference>
<comment type="similarity">
    <text evidence="3 12">Belongs to the FAD-dependent oxidoreductase 2 family. NadB subfamily.</text>
</comment>
<dbReference type="PIRSF" id="PIRSF000171">
    <property type="entry name" value="SDHA_APRA_LASPO"/>
    <property type="match status" value="1"/>
</dbReference>
<evidence type="ECO:0000256" key="4">
    <source>
        <dbReference type="ARBA" id="ARBA00012173"/>
    </source>
</evidence>
<feature type="domain" description="FAD-dependent oxidoreductase 2 FAD-binding" evidence="13">
    <location>
        <begin position="44"/>
        <end position="414"/>
    </location>
</feature>
<dbReference type="Pfam" id="PF02910">
    <property type="entry name" value="Succ_DH_flav_C"/>
    <property type="match status" value="1"/>
</dbReference>
<keyword evidence="8 12" id="KW-0560">Oxidoreductase</keyword>
<organism evidence="15 16">
    <name type="scientific">Candidatus Brocadia fulgida</name>
    <dbReference type="NCBI Taxonomy" id="380242"/>
    <lineage>
        <taxon>Bacteria</taxon>
        <taxon>Pseudomonadati</taxon>
        <taxon>Planctomycetota</taxon>
        <taxon>Candidatus Brocadiia</taxon>
        <taxon>Candidatus Brocadiales</taxon>
        <taxon>Candidatus Brocadiaceae</taxon>
        <taxon>Candidatus Brocadia</taxon>
    </lineage>
</organism>
<evidence type="ECO:0000256" key="6">
    <source>
        <dbReference type="ARBA" id="ARBA00022642"/>
    </source>
</evidence>
<keyword evidence="5 12" id="KW-0285">Flavoprotein</keyword>
<dbReference type="InterPro" id="IPR037099">
    <property type="entry name" value="Fum_R/Succ_DH_flav-like_C_sf"/>
</dbReference>
<reference evidence="15 16" key="1">
    <citation type="journal article" date="2013" name="BMC Microbiol.">
        <title>Identification of the type II cytochrome c maturation pathway in anammox bacteria by comparative genomics.</title>
        <authorList>
            <person name="Ferousi C."/>
            <person name="Speth D.R."/>
            <person name="Reimann J."/>
            <person name="Op den Camp H.J."/>
            <person name="Allen J.W."/>
            <person name="Keltjens J.T."/>
            <person name="Jetten M.S."/>
        </authorList>
    </citation>
    <scope>NUCLEOTIDE SEQUENCE [LARGE SCALE GENOMIC DNA]</scope>
    <source>
        <strain evidence="15">RU1</strain>
    </source>
</reference>
<dbReference type="UniPathway" id="UPA00253">
    <property type="reaction ID" value="UER00326"/>
</dbReference>
<dbReference type="EMBL" id="LAQJ01000240">
    <property type="protein sequence ID" value="KKO18670.1"/>
    <property type="molecule type" value="Genomic_DNA"/>
</dbReference>
<keyword evidence="7 12" id="KW-0274">FAD</keyword>
<evidence type="ECO:0000256" key="7">
    <source>
        <dbReference type="ARBA" id="ARBA00022827"/>
    </source>
</evidence>
<comment type="subcellular location">
    <subcellularLocation>
        <location evidence="12">Cytoplasm</location>
    </subcellularLocation>
</comment>
<comment type="catalytic activity">
    <reaction evidence="9">
        <text>L-aspartate + O2 = iminosuccinate + H2O2</text>
        <dbReference type="Rhea" id="RHEA:25876"/>
        <dbReference type="ChEBI" id="CHEBI:15379"/>
        <dbReference type="ChEBI" id="CHEBI:16240"/>
        <dbReference type="ChEBI" id="CHEBI:29991"/>
        <dbReference type="ChEBI" id="CHEBI:77875"/>
        <dbReference type="EC" id="1.4.3.16"/>
    </reaction>
    <physiologicalReaction direction="left-to-right" evidence="9">
        <dbReference type="Rhea" id="RHEA:25877"/>
    </physiologicalReaction>
</comment>
<sequence>MKIKEFSLTNKFIKDRIRSVKKQVEPKRYLVSFDSRTTAHVFTDVLVMGSGVAGLSAAIQAARCDSVLVVTKERIDENNTAYAQGGVAVVLSAGDTVSKHIKDTLDAGQGLCDAATVKAFISEGPRRVNELIAWGALFDKENDRLVFTQEGGHHFPRIIHAQGDSTGKEIEQTLIAVARENKNIKVFEHTFVIDLITEDGICHGAIAWHAKKGSMLIWAKRTILATGGCGQVYRETTNPGVATGDGLAMAYRAGATLQDMEFVQFHPTTLYIAGAVRFLITETVRGEGGILRNKRGERFMPKYHPQAELAPRDVVSQSILKEMQKTDRTHVYIDIRHIPKERLYARFPRIREICASFGIDIAKDLIPVRPSAHYMIGGVKVNRFSRTTIRHLYACGEVACTGMHGANRLGSNSLLEGLVAGSVAGADAGKSIQRSKRELFPYPIQELAGGSKISWLDLNDIGNSLKSLMWRDAGIERDEKHLLEAEEMIEMWCRYVMDKEFANPAGWELQNMLLVSRLIVVSARKRKESRGVHHRSDYPETDNTHWKRHITVKRQKS</sequence>
<evidence type="ECO:0000313" key="15">
    <source>
        <dbReference type="EMBL" id="KKO18670.1"/>
    </source>
</evidence>
<evidence type="ECO:0000256" key="5">
    <source>
        <dbReference type="ARBA" id="ARBA00022630"/>
    </source>
</evidence>
<keyword evidence="16" id="KW-1185">Reference proteome</keyword>
<dbReference type="SUPFAM" id="SSF46977">
    <property type="entry name" value="Succinate dehydrogenase/fumarate reductase flavoprotein C-terminal domain"/>
    <property type="match status" value="1"/>
</dbReference>
<dbReference type="PRINTS" id="PR00411">
    <property type="entry name" value="PNDRDTASEI"/>
</dbReference>
<dbReference type="GO" id="GO:0034628">
    <property type="term" value="P:'de novo' NAD+ biosynthetic process from L-aspartate"/>
    <property type="evidence" value="ECO:0007669"/>
    <property type="project" value="TreeGrafter"/>
</dbReference>
<dbReference type="GO" id="GO:0008734">
    <property type="term" value="F:L-aspartate oxidase activity"/>
    <property type="evidence" value="ECO:0007669"/>
    <property type="project" value="UniProtKB-UniRule"/>
</dbReference>
<dbReference type="GO" id="GO:0005737">
    <property type="term" value="C:cytoplasm"/>
    <property type="evidence" value="ECO:0007669"/>
    <property type="project" value="UniProtKB-SubCell"/>
</dbReference>
<name>A0A0M2UST6_9BACT</name>
<dbReference type="InterPro" id="IPR005288">
    <property type="entry name" value="NadB"/>
</dbReference>
<keyword evidence="6 12" id="KW-0662">Pyridine nucleotide biosynthesis</keyword>
<dbReference type="PANTHER" id="PTHR42716">
    <property type="entry name" value="L-ASPARTATE OXIDASE"/>
    <property type="match status" value="1"/>
</dbReference>
<dbReference type="Gene3D" id="3.90.700.10">
    <property type="entry name" value="Succinate dehydrogenase/fumarate reductase flavoprotein, catalytic domain"/>
    <property type="match status" value="1"/>
</dbReference>
<evidence type="ECO:0000256" key="11">
    <source>
        <dbReference type="PIRSR" id="PIRSR000171-1"/>
    </source>
</evidence>
<dbReference type="InterPro" id="IPR015939">
    <property type="entry name" value="Fum_Rdtase/Succ_DH_flav-like_C"/>
</dbReference>
<evidence type="ECO:0000256" key="10">
    <source>
        <dbReference type="NCBIfam" id="TIGR00551"/>
    </source>
</evidence>
<evidence type="ECO:0000259" key="14">
    <source>
        <dbReference type="Pfam" id="PF02910"/>
    </source>
</evidence>
<dbReference type="NCBIfam" id="TIGR00551">
    <property type="entry name" value="nadB"/>
    <property type="match status" value="1"/>
</dbReference>
<evidence type="ECO:0000256" key="8">
    <source>
        <dbReference type="ARBA" id="ARBA00023002"/>
    </source>
</evidence>
<dbReference type="InterPro" id="IPR027477">
    <property type="entry name" value="Succ_DH/fumarate_Rdtase_cat_sf"/>
</dbReference>
<dbReference type="PANTHER" id="PTHR42716:SF2">
    <property type="entry name" value="L-ASPARTATE OXIDASE, CHLOROPLASTIC"/>
    <property type="match status" value="1"/>
</dbReference>
<evidence type="ECO:0000256" key="12">
    <source>
        <dbReference type="RuleBase" id="RU362049"/>
    </source>
</evidence>
<comment type="cofactor">
    <cofactor evidence="1 12">
        <name>FAD</name>
        <dbReference type="ChEBI" id="CHEBI:57692"/>
    </cofactor>
</comment>
<evidence type="ECO:0000256" key="9">
    <source>
        <dbReference type="ARBA" id="ARBA00048305"/>
    </source>
</evidence>
<comment type="caution">
    <text evidence="15">The sequence shown here is derived from an EMBL/GenBank/DDBJ whole genome shotgun (WGS) entry which is preliminary data.</text>
</comment>
<dbReference type="InterPro" id="IPR003953">
    <property type="entry name" value="FAD-dep_OxRdtase_2_FAD-bd"/>
</dbReference>
<accession>A0A0M2UST6</accession>